<organism evidence="1 2">
    <name type="scientific">Microbacterium phage ValentiniPuff</name>
    <dbReference type="NCBI Taxonomy" id="2315705"/>
    <lineage>
        <taxon>Viruses</taxon>
        <taxon>Duplodnaviria</taxon>
        <taxon>Heunggongvirae</taxon>
        <taxon>Uroviricota</taxon>
        <taxon>Caudoviricetes</taxon>
        <taxon>Valentinivirus</taxon>
        <taxon>Valentinivirus valentinipuff</taxon>
    </lineage>
</organism>
<dbReference type="EMBL" id="MH825712">
    <property type="protein sequence ID" value="AYD87393.1"/>
    <property type="molecule type" value="Genomic_DNA"/>
</dbReference>
<evidence type="ECO:0000313" key="1">
    <source>
        <dbReference type="EMBL" id="AYD87393.1"/>
    </source>
</evidence>
<dbReference type="Proteomes" id="UP000281993">
    <property type="component" value="Segment"/>
</dbReference>
<protein>
    <submittedName>
        <fullName evidence="1">Uncharacterized protein</fullName>
    </submittedName>
</protein>
<accession>A0A386KS12</accession>
<name>A0A386KS12_9CAUD</name>
<proteinExistence type="predicted"/>
<gene>
    <name evidence="1" type="primary">99</name>
    <name evidence="1" type="ORF">SEA_VALENTINIPUFF_99</name>
</gene>
<reference evidence="1 2" key="1">
    <citation type="submission" date="2018-08" db="EMBL/GenBank/DDBJ databases">
        <authorList>
            <person name="Preder H."/>
            <person name="Servin-Meza L.A."/>
            <person name="Bonilla J.A."/>
            <person name="Klyczek K."/>
            <person name="Garlena R.A."/>
            <person name="Russell D.A."/>
            <person name="Pope W.H."/>
            <person name="Jacobs-Sera D."/>
            <person name="Hatfull G.F."/>
        </authorList>
    </citation>
    <scope>NUCLEOTIDE SEQUENCE [LARGE SCALE GENOMIC DNA]</scope>
</reference>
<evidence type="ECO:0000313" key="2">
    <source>
        <dbReference type="Proteomes" id="UP000281993"/>
    </source>
</evidence>
<keyword evidence="2" id="KW-1185">Reference proteome</keyword>
<sequence>MSAQQELNQRLAEWNSLTHQYREQAPKAARAEAEYRSTRAREIRTLIISENTPVSKAEYIADGSPDVEEKLMSRFVEQAAIDAMRQRLKWLEADAERLRTLVVTERAQDKLHGTYGEG</sequence>